<dbReference type="AlphaFoldDB" id="A0A951PJC7"/>
<gene>
    <name evidence="1" type="ORF">KME25_04505</name>
</gene>
<evidence type="ECO:0000313" key="2">
    <source>
        <dbReference type="Proteomes" id="UP000753908"/>
    </source>
</evidence>
<organism evidence="1 2">
    <name type="scientific">Symplocastrum torsivum CPER-KK1</name>
    <dbReference type="NCBI Taxonomy" id="450513"/>
    <lineage>
        <taxon>Bacteria</taxon>
        <taxon>Bacillati</taxon>
        <taxon>Cyanobacteriota</taxon>
        <taxon>Cyanophyceae</taxon>
        <taxon>Oscillatoriophycideae</taxon>
        <taxon>Oscillatoriales</taxon>
        <taxon>Microcoleaceae</taxon>
        <taxon>Symplocastrum</taxon>
    </lineage>
</organism>
<evidence type="ECO:0000313" key="1">
    <source>
        <dbReference type="EMBL" id="MBW4543698.1"/>
    </source>
</evidence>
<proteinExistence type="predicted"/>
<comment type="caution">
    <text evidence="1">The sequence shown here is derived from an EMBL/GenBank/DDBJ whole genome shotgun (WGS) entry which is preliminary data.</text>
</comment>
<reference evidence="1" key="2">
    <citation type="journal article" date="2022" name="Microbiol. Resour. Announc.">
        <title>Metagenome Sequencing to Explore Phylogenomics of Terrestrial Cyanobacteria.</title>
        <authorList>
            <person name="Ward R.D."/>
            <person name="Stajich J.E."/>
            <person name="Johansen J.R."/>
            <person name="Huntemann M."/>
            <person name="Clum A."/>
            <person name="Foster B."/>
            <person name="Foster B."/>
            <person name="Roux S."/>
            <person name="Palaniappan K."/>
            <person name="Varghese N."/>
            <person name="Mukherjee S."/>
            <person name="Reddy T.B.K."/>
            <person name="Daum C."/>
            <person name="Copeland A."/>
            <person name="Chen I.A."/>
            <person name="Ivanova N.N."/>
            <person name="Kyrpides N.C."/>
            <person name="Shapiro N."/>
            <person name="Eloe-Fadrosh E.A."/>
            <person name="Pietrasiak N."/>
        </authorList>
    </citation>
    <scope>NUCLEOTIDE SEQUENCE</scope>
    <source>
        <strain evidence="1">CPER-KK1</strain>
    </source>
</reference>
<dbReference type="Proteomes" id="UP000753908">
    <property type="component" value="Unassembled WGS sequence"/>
</dbReference>
<name>A0A951PJC7_9CYAN</name>
<sequence length="57" mass="6320">MERKLSDRIINRVTSGCSCQLNQNLANGGLGVDKPRTLIGTDISRQCRVLRFNWASG</sequence>
<protein>
    <submittedName>
        <fullName evidence="1">Uncharacterized protein</fullName>
    </submittedName>
</protein>
<dbReference type="EMBL" id="JAHHIF010000005">
    <property type="protein sequence ID" value="MBW4543698.1"/>
    <property type="molecule type" value="Genomic_DNA"/>
</dbReference>
<accession>A0A951PJC7</accession>
<reference evidence="1" key="1">
    <citation type="submission" date="2021-05" db="EMBL/GenBank/DDBJ databases">
        <authorList>
            <person name="Pietrasiak N."/>
            <person name="Ward R."/>
            <person name="Stajich J.E."/>
            <person name="Kurbessoian T."/>
        </authorList>
    </citation>
    <scope>NUCLEOTIDE SEQUENCE</scope>
    <source>
        <strain evidence="1">CPER-KK1</strain>
    </source>
</reference>